<dbReference type="InterPro" id="IPR001584">
    <property type="entry name" value="Integrase_cat-core"/>
</dbReference>
<evidence type="ECO:0000256" key="1">
    <source>
        <dbReference type="SAM" id="MobiDB-lite"/>
    </source>
</evidence>
<name>A0A6H5GR42_9HEMI</name>
<dbReference type="InterPro" id="IPR043128">
    <property type="entry name" value="Rev_trsase/Diguanyl_cyclase"/>
</dbReference>
<dbReference type="Pfam" id="PF03564">
    <property type="entry name" value="DUF1759"/>
    <property type="match status" value="1"/>
</dbReference>
<feature type="region of interest" description="Disordered" evidence="1">
    <location>
        <begin position="342"/>
        <end position="361"/>
    </location>
</feature>
<dbReference type="OrthoDB" id="6626799at2759"/>
<dbReference type="GO" id="GO:0015074">
    <property type="term" value="P:DNA integration"/>
    <property type="evidence" value="ECO:0007669"/>
    <property type="project" value="InterPro"/>
</dbReference>
<dbReference type="Pfam" id="PF18701">
    <property type="entry name" value="DUF5641"/>
    <property type="match status" value="1"/>
</dbReference>
<dbReference type="PROSITE" id="PS50994">
    <property type="entry name" value="INTEGRASE"/>
    <property type="match status" value="1"/>
</dbReference>
<evidence type="ECO:0000313" key="3">
    <source>
        <dbReference type="EMBL" id="CAB0005982.1"/>
    </source>
</evidence>
<dbReference type="InterPro" id="IPR008042">
    <property type="entry name" value="Retrotrans_Pao"/>
</dbReference>
<dbReference type="Gene3D" id="3.30.420.10">
    <property type="entry name" value="Ribonuclease H-like superfamily/Ribonuclease H"/>
    <property type="match status" value="1"/>
</dbReference>
<dbReference type="SUPFAM" id="SSF53098">
    <property type="entry name" value="Ribonuclease H-like"/>
    <property type="match status" value="1"/>
</dbReference>
<protein>
    <recommendedName>
        <fullName evidence="2">Integrase catalytic domain-containing protein</fullName>
    </recommendedName>
</protein>
<dbReference type="GO" id="GO:0042575">
    <property type="term" value="C:DNA polymerase complex"/>
    <property type="evidence" value="ECO:0007669"/>
    <property type="project" value="UniProtKB-ARBA"/>
</dbReference>
<evidence type="ECO:0000259" key="2">
    <source>
        <dbReference type="PROSITE" id="PS50994"/>
    </source>
</evidence>
<reference evidence="3 4" key="1">
    <citation type="submission" date="2020-02" db="EMBL/GenBank/DDBJ databases">
        <authorList>
            <person name="Ferguson B K."/>
        </authorList>
    </citation>
    <scope>NUCLEOTIDE SEQUENCE [LARGE SCALE GENOMIC DNA]</scope>
</reference>
<dbReference type="EMBL" id="CADCXU010017058">
    <property type="protein sequence ID" value="CAB0005982.1"/>
    <property type="molecule type" value="Genomic_DNA"/>
</dbReference>
<dbReference type="InterPro" id="IPR040676">
    <property type="entry name" value="DUF5641"/>
</dbReference>
<dbReference type="PANTHER" id="PTHR47331">
    <property type="entry name" value="PHD-TYPE DOMAIN-CONTAINING PROTEIN"/>
    <property type="match status" value="1"/>
</dbReference>
<dbReference type="InterPro" id="IPR036397">
    <property type="entry name" value="RNaseH_sf"/>
</dbReference>
<dbReference type="GO" id="GO:0071897">
    <property type="term" value="P:DNA biosynthetic process"/>
    <property type="evidence" value="ECO:0007669"/>
    <property type="project" value="UniProtKB-ARBA"/>
</dbReference>
<dbReference type="PANTHER" id="PTHR47331:SF1">
    <property type="entry name" value="GAG-LIKE PROTEIN"/>
    <property type="match status" value="1"/>
</dbReference>
<dbReference type="SUPFAM" id="SSF56672">
    <property type="entry name" value="DNA/RNA polymerases"/>
    <property type="match status" value="1"/>
</dbReference>
<dbReference type="InterPro" id="IPR005312">
    <property type="entry name" value="DUF1759"/>
</dbReference>
<dbReference type="Gene3D" id="3.10.10.10">
    <property type="entry name" value="HIV Type 1 Reverse Transcriptase, subunit A, domain 1"/>
    <property type="match status" value="1"/>
</dbReference>
<dbReference type="Pfam" id="PF05380">
    <property type="entry name" value="Peptidase_A17"/>
    <property type="match status" value="1"/>
</dbReference>
<feature type="compositionally biased region" description="Polar residues" evidence="1">
    <location>
        <begin position="345"/>
        <end position="361"/>
    </location>
</feature>
<sequence length="1664" mass="187469">MKFTRQQPATSIEHSGVSGQNVSIVDPNSSSAQLPQLPLPTFDGQILNWPKFKDAFCSIVHDDPSISNVRKFHFLVRSVTGPAAAIVNRVPITSANYNIVWTGLLDAYDKKRLLASTYLNELVNLRPRPGQSTIASLQLFSTKVSENVSAFLKLQVPDATSFILFHFAIKCLDQHSREAFETQCTTEFPTFDALAEFVRNRCMALQLADSTTLLSAPSSSHSLKPKGSDVGIRDPKMEKHASTVPKPYNLRPRTTLLTQSVQNTLRSYSPSKIECFVCKQNHTLLNCLKFQNSPAQQRIALLKHWKGCYNCLSFKHVSEECHSRWTCRFCSQKHHSLLHLDKPENSAQPTGQPKPSTSVTMSTFSNRRSQILLGTVVLEIENSCGDFHSIRMVVDSGSQSTFLTQQCVRKLGLHVNKVPKPISCLGDVSFSGVEGTVLCKFRPIRGCQELISEALVVRKITTDLPNFTVSRQFWEPYTQYNLADPSFYESRPIDGLLGCDVVPDIWTGEIVSMGLNKPKLFNSIFGHIIMGRITSTEPLPGASTVLFSAALTESSDSLRRFWELEEPSIARHSNPDDDICEEHFRATHSRDATGRYIISLPFKCTDPDFGPIQPLAIRCFQNLEAKLRRNPSTADQYRKFMTEYLSLGHMRETNVPSKYVIPHHCISKTDNPSKFRVVFNGSASPRHHSSLNDQLWPGPKLQADIKILLMNFRRHPVVFVADVVKMYRQILVNSAQRCYQHIYWRFSPDEKLQCYELMTLTYGLTNSPFLALRVMEQLKEDEGHHFPLAAQMLCTDRYIDDFVTGASTVELALELQAQLIGLLAKGGFSLSKWSSNRVELLQSVDSQETSTPVSLSPKDDCSVKILGLQWNPDLDIFSYNIGIPTGSVTKRSMLSTIAKIYDPLGFLSPVVFLAKCFVQDLWKANLDWDDPVPENLSEPWTNFVNQFPALLAIKIPRFAFETSTWAYHLIGFSDASTKGYSATIYIRTLSSERIQSTLLVAKSKLAPVKTISIPRLELCGAVLLCQLYGSMTEFLQRLPSPSKPPTFFTDSTILLSWLNTPTYKLKTFVANRVALIQDETPTSTWAHVLSEDNPSDCNSRGLLPNQMIHHPLWWSGPSWLSEPISMWPSSDVQLISDPPELKSDVPLTALVGTSKATCDTSWMDRFSSFYRLVLFVGTLRRFIHNRRFPTSPQSGPLTALEFREAESSCVKAVQSTHYVTDLPSGQPNILQTFGKLSPFWDEKGILRVGGRLKNANLTFAQKHPILLPPKSHFSTLLVDYYHKIHLHPGPGLLQALIQLKFWIPSLRRLARHRVFMCLTCFRLRKASQKTAPTMGELPACRVNVGRAFQHTGVDFAGPLLIRDSLRRKAPQSKAYICVLVCMATKAVHLEAVSSLSTAAFLACFDRFLGRRGLPQRMYSDCGTNFQGASSHLKELEQWYQSEITRSRIIDFSTTKGVTWVFNPPHAPHFGGLWESTVKSVKRHLRAVAGNTPLTFEELSTLLVRIESLLNSRPLCPLSTSPEETDFLTPGHFLIGDHLRSNPEPTLLDLQINRLDRWQLVKRMAEQIWKRWRIEYLSQLQQRTKWTKDQPNLQEGDLVLLQEPQAPPLTWPTGRIIAVHPGADSIVRVATVKSGNSIFKRPVVKLIPLRPLNVPAYDSVNFSQI</sequence>
<evidence type="ECO:0000313" key="4">
    <source>
        <dbReference type="Proteomes" id="UP000479000"/>
    </source>
</evidence>
<feature type="domain" description="Integrase catalytic" evidence="2">
    <location>
        <begin position="1334"/>
        <end position="1537"/>
    </location>
</feature>
<proteinExistence type="predicted"/>
<dbReference type="InterPro" id="IPR043502">
    <property type="entry name" value="DNA/RNA_pol_sf"/>
</dbReference>
<keyword evidence="4" id="KW-1185">Reference proteome</keyword>
<dbReference type="Gene3D" id="3.30.70.270">
    <property type="match status" value="1"/>
</dbReference>
<dbReference type="GO" id="GO:0003676">
    <property type="term" value="F:nucleic acid binding"/>
    <property type="evidence" value="ECO:0007669"/>
    <property type="project" value="InterPro"/>
</dbReference>
<dbReference type="Proteomes" id="UP000479000">
    <property type="component" value="Unassembled WGS sequence"/>
</dbReference>
<accession>A0A6H5GR42</accession>
<dbReference type="InterPro" id="IPR012337">
    <property type="entry name" value="RNaseH-like_sf"/>
</dbReference>
<feature type="region of interest" description="Disordered" evidence="1">
    <location>
        <begin position="1"/>
        <end position="21"/>
    </location>
</feature>
<gene>
    <name evidence="3" type="ORF">NTEN_LOCUS11459</name>
</gene>
<organism evidence="3 4">
    <name type="scientific">Nesidiocoris tenuis</name>
    <dbReference type="NCBI Taxonomy" id="355587"/>
    <lineage>
        <taxon>Eukaryota</taxon>
        <taxon>Metazoa</taxon>
        <taxon>Ecdysozoa</taxon>
        <taxon>Arthropoda</taxon>
        <taxon>Hexapoda</taxon>
        <taxon>Insecta</taxon>
        <taxon>Pterygota</taxon>
        <taxon>Neoptera</taxon>
        <taxon>Paraneoptera</taxon>
        <taxon>Hemiptera</taxon>
        <taxon>Heteroptera</taxon>
        <taxon>Panheteroptera</taxon>
        <taxon>Cimicomorpha</taxon>
        <taxon>Miridae</taxon>
        <taxon>Dicyphina</taxon>
        <taxon>Nesidiocoris</taxon>
    </lineage>
</organism>